<dbReference type="EMBL" id="FQTU01000002">
    <property type="protein sequence ID" value="SHE40476.1"/>
    <property type="molecule type" value="Genomic_DNA"/>
</dbReference>
<keyword evidence="7" id="KW-1185">Reference proteome</keyword>
<evidence type="ECO:0000256" key="3">
    <source>
        <dbReference type="ARBA" id="ARBA00023002"/>
    </source>
</evidence>
<dbReference type="SMART" id="SM00829">
    <property type="entry name" value="PKS_ER"/>
    <property type="match status" value="1"/>
</dbReference>
<keyword evidence="1 4" id="KW-0479">Metal-binding</keyword>
<dbReference type="PANTHER" id="PTHR43401">
    <property type="entry name" value="L-THREONINE 3-DEHYDROGENASE"/>
    <property type="match status" value="1"/>
</dbReference>
<evidence type="ECO:0000313" key="7">
    <source>
        <dbReference type="Proteomes" id="UP000184251"/>
    </source>
</evidence>
<dbReference type="SUPFAM" id="SSF50129">
    <property type="entry name" value="GroES-like"/>
    <property type="match status" value="1"/>
</dbReference>
<keyword evidence="3" id="KW-0560">Oxidoreductase</keyword>
<gene>
    <name evidence="6" type="ORF">SAMN02746064_00408</name>
</gene>
<organism evidence="6 7">
    <name type="scientific">Alkalibacter saccharofermentans DSM 14828</name>
    <dbReference type="NCBI Taxonomy" id="1120975"/>
    <lineage>
        <taxon>Bacteria</taxon>
        <taxon>Bacillati</taxon>
        <taxon>Bacillota</taxon>
        <taxon>Clostridia</taxon>
        <taxon>Eubacteriales</taxon>
        <taxon>Eubacteriaceae</taxon>
        <taxon>Alkalibacter</taxon>
    </lineage>
</organism>
<dbReference type="Gene3D" id="3.90.180.10">
    <property type="entry name" value="Medium-chain alcohol dehydrogenases, catalytic domain"/>
    <property type="match status" value="1"/>
</dbReference>
<evidence type="ECO:0000313" key="6">
    <source>
        <dbReference type="EMBL" id="SHE40476.1"/>
    </source>
</evidence>
<dbReference type="GO" id="GO:0016491">
    <property type="term" value="F:oxidoreductase activity"/>
    <property type="evidence" value="ECO:0007669"/>
    <property type="project" value="UniProtKB-KW"/>
</dbReference>
<comment type="cofactor">
    <cofactor evidence="4">
        <name>Zn(2+)</name>
        <dbReference type="ChEBI" id="CHEBI:29105"/>
    </cofactor>
</comment>
<dbReference type="SUPFAM" id="SSF51735">
    <property type="entry name" value="NAD(P)-binding Rossmann-fold domains"/>
    <property type="match status" value="1"/>
</dbReference>
<accession>A0A1M4T7K3</accession>
<sequence>MAETMKGLCLNEEQKLEIREFPVPEPQKGFVRVKVKRAGICATDIGYWKHGSDRLQLPVILGHEASGDVDKLGEGCKNVKPGDRVIVMTTYEVCGECRFCKIEATNLCINRRGIGSKENGGFADYIVVPETSLIKMPDEMTYDEGAMVEVLACGIHAVAEQTPVTLDSTTVVLGPGPIGVLASLAAQACGSKVILAGLTQDVPRMEIAKKLGVEKTVNLQEENLEQIVLDLTGGYGADFVVEASGAYPAVRAALDIVAKRGTICQMGVHHGNGEVDWSKILHKELNIVGSLSQKPTAWIKATNMIAEGKIDVKALVSDVMAIKDYEEAFEKAANVTGFKVLFDLEK</sequence>
<evidence type="ECO:0000256" key="1">
    <source>
        <dbReference type="ARBA" id="ARBA00022723"/>
    </source>
</evidence>
<reference evidence="6 7" key="1">
    <citation type="submission" date="2016-11" db="EMBL/GenBank/DDBJ databases">
        <authorList>
            <person name="Jaros S."/>
            <person name="Januszkiewicz K."/>
            <person name="Wedrychowicz H."/>
        </authorList>
    </citation>
    <scope>NUCLEOTIDE SEQUENCE [LARGE SCALE GENOMIC DNA]</scope>
    <source>
        <strain evidence="6 7">DSM 14828</strain>
    </source>
</reference>
<evidence type="ECO:0000256" key="2">
    <source>
        <dbReference type="ARBA" id="ARBA00022833"/>
    </source>
</evidence>
<comment type="similarity">
    <text evidence="4">Belongs to the zinc-containing alcohol dehydrogenase family.</text>
</comment>
<dbReference type="Pfam" id="PF08240">
    <property type="entry name" value="ADH_N"/>
    <property type="match status" value="1"/>
</dbReference>
<protein>
    <submittedName>
        <fullName evidence="6">L-iditol 2-dehydrogenase</fullName>
    </submittedName>
</protein>
<dbReference type="InterPro" id="IPR011032">
    <property type="entry name" value="GroES-like_sf"/>
</dbReference>
<evidence type="ECO:0000256" key="4">
    <source>
        <dbReference type="RuleBase" id="RU361277"/>
    </source>
</evidence>
<dbReference type="InterPro" id="IPR002328">
    <property type="entry name" value="ADH_Zn_CS"/>
</dbReference>
<dbReference type="InterPro" id="IPR013149">
    <property type="entry name" value="ADH-like_C"/>
</dbReference>
<dbReference type="OrthoDB" id="1777308at2"/>
<keyword evidence="2 4" id="KW-0862">Zinc</keyword>
<dbReference type="Gene3D" id="3.40.50.720">
    <property type="entry name" value="NAD(P)-binding Rossmann-like Domain"/>
    <property type="match status" value="1"/>
</dbReference>
<dbReference type="PANTHER" id="PTHR43401:SF2">
    <property type="entry name" value="L-THREONINE 3-DEHYDROGENASE"/>
    <property type="match status" value="1"/>
</dbReference>
<dbReference type="GO" id="GO:0008270">
    <property type="term" value="F:zinc ion binding"/>
    <property type="evidence" value="ECO:0007669"/>
    <property type="project" value="InterPro"/>
</dbReference>
<dbReference type="InterPro" id="IPR020843">
    <property type="entry name" value="ER"/>
</dbReference>
<feature type="domain" description="Enoyl reductase (ER)" evidence="5">
    <location>
        <begin position="13"/>
        <end position="342"/>
    </location>
</feature>
<dbReference type="InterPro" id="IPR013154">
    <property type="entry name" value="ADH-like_N"/>
</dbReference>
<dbReference type="InterPro" id="IPR050129">
    <property type="entry name" value="Zn_alcohol_dh"/>
</dbReference>
<evidence type="ECO:0000259" key="5">
    <source>
        <dbReference type="SMART" id="SM00829"/>
    </source>
</evidence>
<dbReference type="Proteomes" id="UP000184251">
    <property type="component" value="Unassembled WGS sequence"/>
</dbReference>
<dbReference type="AlphaFoldDB" id="A0A1M4T7K3"/>
<name>A0A1M4T7K3_9FIRM</name>
<proteinExistence type="inferred from homology"/>
<dbReference type="InterPro" id="IPR036291">
    <property type="entry name" value="NAD(P)-bd_dom_sf"/>
</dbReference>
<dbReference type="STRING" id="1120975.SAMN02746064_00408"/>
<dbReference type="Pfam" id="PF00107">
    <property type="entry name" value="ADH_zinc_N"/>
    <property type="match status" value="1"/>
</dbReference>
<dbReference type="RefSeq" id="WP_084116840.1">
    <property type="nucleotide sequence ID" value="NZ_FQTU01000002.1"/>
</dbReference>
<dbReference type="PROSITE" id="PS00059">
    <property type="entry name" value="ADH_ZINC"/>
    <property type="match status" value="1"/>
</dbReference>